<evidence type="ECO:0000256" key="8">
    <source>
        <dbReference type="ARBA" id="ARBA00023170"/>
    </source>
</evidence>
<keyword evidence="8" id="KW-0675">Receptor</keyword>
<accession>A0A0Q9WLB2</accession>
<dbReference type="EMBL" id="CH940647">
    <property type="protein sequence ID" value="KRF84854.1"/>
    <property type="molecule type" value="Genomic_DNA"/>
</dbReference>
<keyword evidence="7 13" id="KW-0472">Membrane</keyword>
<feature type="transmembrane region" description="Helical" evidence="13">
    <location>
        <begin position="174"/>
        <end position="195"/>
    </location>
</feature>
<protein>
    <recommendedName>
        <fullName evidence="16">Odorant receptor</fullName>
    </recommendedName>
</protein>
<evidence type="ECO:0000256" key="9">
    <source>
        <dbReference type="ARBA" id="ARBA00023224"/>
    </source>
</evidence>
<evidence type="ECO:0000256" key="6">
    <source>
        <dbReference type="ARBA" id="ARBA00022989"/>
    </source>
</evidence>
<dbReference type="KEGG" id="dvi:26531881"/>
<comment type="function">
    <text evidence="10">Odorant receptor which mediates acceptance or avoidance behavior, depending on its substrates. The odorant receptor repertoire encodes a large collection of odor stimuli that vary widely in identity, intensity, and duration. May form a complex with Orco to form odorant-sensing units, providing sensitive and prolonged odorant signaling and calcium permeability.</text>
</comment>
<dbReference type="GO" id="GO:0007165">
    <property type="term" value="P:signal transduction"/>
    <property type="evidence" value="ECO:0007669"/>
    <property type="project" value="UniProtKB-KW"/>
</dbReference>
<dbReference type="GO" id="GO:0005549">
    <property type="term" value="F:odorant binding"/>
    <property type="evidence" value="ECO:0007669"/>
    <property type="project" value="InterPro"/>
</dbReference>
<feature type="non-terminal residue" evidence="14">
    <location>
        <position position="407"/>
    </location>
</feature>
<evidence type="ECO:0000256" key="5">
    <source>
        <dbReference type="ARBA" id="ARBA00022725"/>
    </source>
</evidence>
<keyword evidence="4 13" id="KW-0812">Transmembrane</keyword>
<evidence type="ECO:0000256" key="12">
    <source>
        <dbReference type="ARBA" id="ARBA00038679"/>
    </source>
</evidence>
<evidence type="ECO:0000256" key="13">
    <source>
        <dbReference type="SAM" id="Phobius"/>
    </source>
</evidence>
<dbReference type="STRING" id="7244.A0A0Q9WLB2"/>
<dbReference type="FunCoup" id="A0A0Q9WLB2">
    <property type="interactions" value="13"/>
</dbReference>
<comment type="similarity">
    <text evidence="11">Belongs to the insect chemoreceptor superfamily. Heteromeric odorant receptor channel (TC 1.A.69) family. Or2a subfamily.</text>
</comment>
<evidence type="ECO:0000256" key="2">
    <source>
        <dbReference type="ARBA" id="ARBA00022475"/>
    </source>
</evidence>
<dbReference type="PANTHER" id="PTHR21137">
    <property type="entry name" value="ODORANT RECEPTOR"/>
    <property type="match status" value="1"/>
</dbReference>
<feature type="transmembrane region" description="Helical" evidence="13">
    <location>
        <begin position="261"/>
        <end position="279"/>
    </location>
</feature>
<evidence type="ECO:0008006" key="16">
    <source>
        <dbReference type="Google" id="ProtNLM"/>
    </source>
</evidence>
<dbReference type="Pfam" id="PF02949">
    <property type="entry name" value="7tm_6"/>
    <property type="match status" value="2"/>
</dbReference>
<keyword evidence="5" id="KW-0552">Olfaction</keyword>
<evidence type="ECO:0000256" key="11">
    <source>
        <dbReference type="ARBA" id="ARBA00037946"/>
    </source>
</evidence>
<evidence type="ECO:0000256" key="4">
    <source>
        <dbReference type="ARBA" id="ARBA00022692"/>
    </source>
</evidence>
<sequence length="407" mass="47057">MSSDNIKASRILVRILGFCGLWPSHGSSRSTKWIPGCKRFQPLAIHFIVTFTFTAMMWIEALGSDDFEHCTDVLFITLTMTGLVAKIFNNWRHAHIARELLQEWSASRQFEVRAGQERDMWEREQRRFSRVVLLYSFCSLGVVPCIFISSAVNYPNELPFWVWVPFDWQQPTKFWYLFAYELFAVPFTCLCNITMDMLNCYLMLYISLCLQLLGMRMAALTPAGQGNSERQLFAQLVEVIRLHRRVKSHAKKIQIFISKSTLIQILLSAIILCLSIYRLQMVSAQAMWSSVYHSICSFLASLMCCRLRVFAAMTQYLFAMTMQIFLPSVYGNEITHNADQLPNALYSCQWPDMSKRMRRLILCFFIYLNHPVALKAGGFFEVGLPLFTKTMNQAYSLLALLLNVNSK</sequence>
<keyword evidence="15" id="KW-1185">Reference proteome</keyword>
<feature type="transmembrane region" description="Helical" evidence="13">
    <location>
        <begin position="132"/>
        <end position="154"/>
    </location>
</feature>
<keyword evidence="3" id="KW-0716">Sensory transduction</keyword>
<comment type="subcellular location">
    <subcellularLocation>
        <location evidence="1">Cell membrane</location>
        <topology evidence="1">Multi-pass membrane protein</topology>
    </subcellularLocation>
</comment>
<evidence type="ECO:0000313" key="15">
    <source>
        <dbReference type="Proteomes" id="UP000008792"/>
    </source>
</evidence>
<dbReference type="Proteomes" id="UP000008792">
    <property type="component" value="Unassembled WGS sequence"/>
</dbReference>
<dbReference type="InterPro" id="IPR004117">
    <property type="entry name" value="7tm6_olfct_rcpt"/>
</dbReference>
<feature type="transmembrane region" description="Helical" evidence="13">
    <location>
        <begin position="360"/>
        <end position="380"/>
    </location>
</feature>
<keyword evidence="9" id="KW-0807">Transducer</keyword>
<reference evidence="14 15" key="1">
    <citation type="journal article" date="2007" name="Nature">
        <title>Evolution of genes and genomes on the Drosophila phylogeny.</title>
        <authorList>
            <consortium name="Drosophila 12 Genomes Consortium"/>
            <person name="Clark A.G."/>
            <person name="Eisen M.B."/>
            <person name="Smith D.R."/>
            <person name="Bergman C.M."/>
            <person name="Oliver B."/>
            <person name="Markow T.A."/>
            <person name="Kaufman T.C."/>
            <person name="Kellis M."/>
            <person name="Gelbart W."/>
            <person name="Iyer V.N."/>
            <person name="Pollard D.A."/>
            <person name="Sackton T.B."/>
            <person name="Larracuente A.M."/>
            <person name="Singh N.D."/>
            <person name="Abad J.P."/>
            <person name="Abt D.N."/>
            <person name="Adryan B."/>
            <person name="Aguade M."/>
            <person name="Akashi H."/>
            <person name="Anderson W.W."/>
            <person name="Aquadro C.F."/>
            <person name="Ardell D.H."/>
            <person name="Arguello R."/>
            <person name="Artieri C.G."/>
            <person name="Barbash D.A."/>
            <person name="Barker D."/>
            <person name="Barsanti P."/>
            <person name="Batterham P."/>
            <person name="Batzoglou S."/>
            <person name="Begun D."/>
            <person name="Bhutkar A."/>
            <person name="Blanco E."/>
            <person name="Bosak S.A."/>
            <person name="Bradley R.K."/>
            <person name="Brand A.D."/>
            <person name="Brent M.R."/>
            <person name="Brooks A.N."/>
            <person name="Brown R.H."/>
            <person name="Butlin R.K."/>
            <person name="Caggese C."/>
            <person name="Calvi B.R."/>
            <person name="Bernardo de Carvalho A."/>
            <person name="Caspi A."/>
            <person name="Castrezana S."/>
            <person name="Celniker S.E."/>
            <person name="Chang J.L."/>
            <person name="Chapple C."/>
            <person name="Chatterji S."/>
            <person name="Chinwalla A."/>
            <person name="Civetta A."/>
            <person name="Clifton S.W."/>
            <person name="Comeron J.M."/>
            <person name="Costello J.C."/>
            <person name="Coyne J.A."/>
            <person name="Daub J."/>
            <person name="David R.G."/>
            <person name="Delcher A.L."/>
            <person name="Delehaunty K."/>
            <person name="Do C.B."/>
            <person name="Ebling H."/>
            <person name="Edwards K."/>
            <person name="Eickbush T."/>
            <person name="Evans J.D."/>
            <person name="Filipski A."/>
            <person name="Findeiss S."/>
            <person name="Freyhult E."/>
            <person name="Fulton L."/>
            <person name="Fulton R."/>
            <person name="Garcia A.C."/>
            <person name="Gardiner A."/>
            <person name="Garfield D.A."/>
            <person name="Garvin B.E."/>
            <person name="Gibson G."/>
            <person name="Gilbert D."/>
            <person name="Gnerre S."/>
            <person name="Godfrey J."/>
            <person name="Good R."/>
            <person name="Gotea V."/>
            <person name="Gravely B."/>
            <person name="Greenberg A.J."/>
            <person name="Griffiths-Jones S."/>
            <person name="Gross S."/>
            <person name="Guigo R."/>
            <person name="Gustafson E.A."/>
            <person name="Haerty W."/>
            <person name="Hahn M.W."/>
            <person name="Halligan D.L."/>
            <person name="Halpern A.L."/>
            <person name="Halter G.M."/>
            <person name="Han M.V."/>
            <person name="Heger A."/>
            <person name="Hillier L."/>
            <person name="Hinrichs A.S."/>
            <person name="Holmes I."/>
            <person name="Hoskins R.A."/>
            <person name="Hubisz M.J."/>
            <person name="Hultmark D."/>
            <person name="Huntley M.A."/>
            <person name="Jaffe D.B."/>
            <person name="Jagadeeshan S."/>
            <person name="Jeck W.R."/>
            <person name="Johnson J."/>
            <person name="Jones C.D."/>
            <person name="Jordan W.C."/>
            <person name="Karpen G.H."/>
            <person name="Kataoka E."/>
            <person name="Keightley P.D."/>
            <person name="Kheradpour P."/>
            <person name="Kirkness E.F."/>
            <person name="Koerich L.B."/>
            <person name="Kristiansen K."/>
            <person name="Kudrna D."/>
            <person name="Kulathinal R.J."/>
            <person name="Kumar S."/>
            <person name="Kwok R."/>
            <person name="Lander E."/>
            <person name="Langley C.H."/>
            <person name="Lapoint R."/>
            <person name="Lazzaro B.P."/>
            <person name="Lee S.J."/>
            <person name="Levesque L."/>
            <person name="Li R."/>
            <person name="Lin C.F."/>
            <person name="Lin M.F."/>
            <person name="Lindblad-Toh K."/>
            <person name="Llopart A."/>
            <person name="Long M."/>
            <person name="Low L."/>
            <person name="Lozovsky E."/>
            <person name="Lu J."/>
            <person name="Luo M."/>
            <person name="Machado C.A."/>
            <person name="Makalowski W."/>
            <person name="Marzo M."/>
            <person name="Matsuda M."/>
            <person name="Matzkin L."/>
            <person name="McAllister B."/>
            <person name="McBride C.S."/>
            <person name="McKernan B."/>
            <person name="McKernan K."/>
            <person name="Mendez-Lago M."/>
            <person name="Minx P."/>
            <person name="Mollenhauer M.U."/>
            <person name="Montooth K."/>
            <person name="Mount S.M."/>
            <person name="Mu X."/>
            <person name="Myers E."/>
            <person name="Negre B."/>
            <person name="Newfeld S."/>
            <person name="Nielsen R."/>
            <person name="Noor M.A."/>
            <person name="O'Grady P."/>
            <person name="Pachter L."/>
            <person name="Papaceit M."/>
            <person name="Parisi M.J."/>
            <person name="Parisi M."/>
            <person name="Parts L."/>
            <person name="Pedersen J.S."/>
            <person name="Pesole G."/>
            <person name="Phillippy A.M."/>
            <person name="Ponting C.P."/>
            <person name="Pop M."/>
            <person name="Porcelli D."/>
            <person name="Powell J.R."/>
            <person name="Prohaska S."/>
            <person name="Pruitt K."/>
            <person name="Puig M."/>
            <person name="Quesneville H."/>
            <person name="Ram K.R."/>
            <person name="Rand D."/>
            <person name="Rasmussen M.D."/>
            <person name="Reed L.K."/>
            <person name="Reenan R."/>
            <person name="Reily A."/>
            <person name="Remington K.A."/>
            <person name="Rieger T.T."/>
            <person name="Ritchie M.G."/>
            <person name="Robin C."/>
            <person name="Rogers Y.H."/>
            <person name="Rohde C."/>
            <person name="Rozas J."/>
            <person name="Rubenfield M.J."/>
            <person name="Ruiz A."/>
            <person name="Russo S."/>
            <person name="Salzberg S.L."/>
            <person name="Sanchez-Gracia A."/>
            <person name="Saranga D.J."/>
            <person name="Sato H."/>
            <person name="Schaeffer S.W."/>
            <person name="Schatz M.C."/>
            <person name="Schlenke T."/>
            <person name="Schwartz R."/>
            <person name="Segarra C."/>
            <person name="Singh R.S."/>
            <person name="Sirot L."/>
            <person name="Sirota M."/>
            <person name="Sisneros N.B."/>
            <person name="Smith C.D."/>
            <person name="Smith T.F."/>
            <person name="Spieth J."/>
            <person name="Stage D.E."/>
            <person name="Stark A."/>
            <person name="Stephan W."/>
            <person name="Strausberg R.L."/>
            <person name="Strempel S."/>
            <person name="Sturgill D."/>
            <person name="Sutton G."/>
            <person name="Sutton G.G."/>
            <person name="Tao W."/>
            <person name="Teichmann S."/>
            <person name="Tobari Y.N."/>
            <person name="Tomimura Y."/>
            <person name="Tsolas J.M."/>
            <person name="Valente V.L."/>
            <person name="Venter E."/>
            <person name="Venter J.C."/>
            <person name="Vicario S."/>
            <person name="Vieira F.G."/>
            <person name="Vilella A.J."/>
            <person name="Villasante A."/>
            <person name="Walenz B."/>
            <person name="Wang J."/>
            <person name="Wasserman M."/>
            <person name="Watts T."/>
            <person name="Wilson D."/>
            <person name="Wilson R.K."/>
            <person name="Wing R.A."/>
            <person name="Wolfner M.F."/>
            <person name="Wong A."/>
            <person name="Wong G.K."/>
            <person name="Wu C.I."/>
            <person name="Wu G."/>
            <person name="Yamamoto D."/>
            <person name="Yang H.P."/>
            <person name="Yang S.P."/>
            <person name="Yorke J.A."/>
            <person name="Yoshida K."/>
            <person name="Zdobnov E."/>
            <person name="Zhang P."/>
            <person name="Zhang Y."/>
            <person name="Zimin A.V."/>
            <person name="Baldwin J."/>
            <person name="Abdouelleil A."/>
            <person name="Abdulkadir J."/>
            <person name="Abebe A."/>
            <person name="Abera B."/>
            <person name="Abreu J."/>
            <person name="Acer S.C."/>
            <person name="Aftuck L."/>
            <person name="Alexander A."/>
            <person name="An P."/>
            <person name="Anderson E."/>
            <person name="Anderson S."/>
            <person name="Arachi H."/>
            <person name="Azer M."/>
            <person name="Bachantsang P."/>
            <person name="Barry A."/>
            <person name="Bayul T."/>
            <person name="Berlin A."/>
            <person name="Bessette D."/>
            <person name="Bloom T."/>
            <person name="Blye J."/>
            <person name="Boguslavskiy L."/>
            <person name="Bonnet C."/>
            <person name="Boukhgalter B."/>
            <person name="Bourzgui I."/>
            <person name="Brown A."/>
            <person name="Cahill P."/>
            <person name="Channer S."/>
            <person name="Cheshatsang Y."/>
            <person name="Chuda L."/>
            <person name="Citroen M."/>
            <person name="Collymore A."/>
            <person name="Cooke P."/>
            <person name="Costello M."/>
            <person name="D'Aco K."/>
            <person name="Daza R."/>
            <person name="De Haan G."/>
            <person name="DeGray S."/>
            <person name="DeMaso C."/>
            <person name="Dhargay N."/>
            <person name="Dooley K."/>
            <person name="Dooley E."/>
            <person name="Doricent M."/>
            <person name="Dorje P."/>
            <person name="Dorjee K."/>
            <person name="Dupes A."/>
            <person name="Elong R."/>
            <person name="Falk J."/>
            <person name="Farina A."/>
            <person name="Faro S."/>
            <person name="Ferguson D."/>
            <person name="Fisher S."/>
            <person name="Foley C.D."/>
            <person name="Franke A."/>
            <person name="Friedrich D."/>
            <person name="Gadbois L."/>
            <person name="Gearin G."/>
            <person name="Gearin C.R."/>
            <person name="Giannoukos G."/>
            <person name="Goode T."/>
            <person name="Graham J."/>
            <person name="Grandbois E."/>
            <person name="Grewal S."/>
            <person name="Gyaltsen K."/>
            <person name="Hafez N."/>
            <person name="Hagos B."/>
            <person name="Hall J."/>
            <person name="Henson C."/>
            <person name="Hollinger A."/>
            <person name="Honan T."/>
            <person name="Huard M.D."/>
            <person name="Hughes L."/>
            <person name="Hurhula B."/>
            <person name="Husby M.E."/>
            <person name="Kamat A."/>
            <person name="Kanga B."/>
            <person name="Kashin S."/>
            <person name="Khazanovich D."/>
            <person name="Kisner P."/>
            <person name="Lance K."/>
            <person name="Lara M."/>
            <person name="Lee W."/>
            <person name="Lennon N."/>
            <person name="Letendre F."/>
            <person name="LeVine R."/>
            <person name="Lipovsky A."/>
            <person name="Liu X."/>
            <person name="Liu J."/>
            <person name="Liu S."/>
            <person name="Lokyitsang T."/>
            <person name="Lokyitsang Y."/>
            <person name="Lubonja R."/>
            <person name="Lui A."/>
            <person name="MacDonald P."/>
            <person name="Magnisalis V."/>
            <person name="Maru K."/>
            <person name="Matthews C."/>
            <person name="McCusker W."/>
            <person name="McDonough S."/>
            <person name="Mehta T."/>
            <person name="Meldrim J."/>
            <person name="Meneus L."/>
            <person name="Mihai O."/>
            <person name="Mihalev A."/>
            <person name="Mihova T."/>
            <person name="Mittelman R."/>
            <person name="Mlenga V."/>
            <person name="Montmayeur A."/>
            <person name="Mulrain L."/>
            <person name="Navidi A."/>
            <person name="Naylor J."/>
            <person name="Negash T."/>
            <person name="Nguyen T."/>
            <person name="Nguyen N."/>
            <person name="Nicol R."/>
            <person name="Norbu C."/>
            <person name="Norbu N."/>
            <person name="Novod N."/>
            <person name="O'Neill B."/>
            <person name="Osman S."/>
            <person name="Markiewicz E."/>
            <person name="Oyono O.L."/>
            <person name="Patti C."/>
            <person name="Phunkhang P."/>
            <person name="Pierre F."/>
            <person name="Priest M."/>
            <person name="Raghuraman S."/>
            <person name="Rege F."/>
            <person name="Reyes R."/>
            <person name="Rise C."/>
            <person name="Rogov P."/>
            <person name="Ross K."/>
            <person name="Ryan E."/>
            <person name="Settipalli S."/>
            <person name="Shea T."/>
            <person name="Sherpa N."/>
            <person name="Shi L."/>
            <person name="Shih D."/>
            <person name="Sparrow T."/>
            <person name="Spaulding J."/>
            <person name="Stalker J."/>
            <person name="Stange-Thomann N."/>
            <person name="Stavropoulos S."/>
            <person name="Stone C."/>
            <person name="Strader C."/>
            <person name="Tesfaye S."/>
            <person name="Thomson T."/>
            <person name="Thoulutsang Y."/>
            <person name="Thoulutsang D."/>
            <person name="Topham K."/>
            <person name="Topping I."/>
            <person name="Tsamla T."/>
            <person name="Vassiliev H."/>
            <person name="Vo A."/>
            <person name="Wangchuk T."/>
            <person name="Wangdi T."/>
            <person name="Weiand M."/>
            <person name="Wilkinson J."/>
            <person name="Wilson A."/>
            <person name="Yadav S."/>
            <person name="Young G."/>
            <person name="Yu Q."/>
            <person name="Zembek L."/>
            <person name="Zhong D."/>
            <person name="Zimmer A."/>
            <person name="Zwirko Z."/>
            <person name="Jaffe D.B."/>
            <person name="Alvarez P."/>
            <person name="Brockman W."/>
            <person name="Butler J."/>
            <person name="Chin C."/>
            <person name="Gnerre S."/>
            <person name="Grabherr M."/>
            <person name="Kleber M."/>
            <person name="Mauceli E."/>
            <person name="MacCallum I."/>
        </authorList>
    </citation>
    <scope>NUCLEOTIDE SEQUENCE [LARGE SCALE GENOMIC DNA]</scope>
    <source>
        <strain evidence="15">Tucson 15010-1051.87</strain>
    </source>
</reference>
<dbReference type="GO" id="GO:0004984">
    <property type="term" value="F:olfactory receptor activity"/>
    <property type="evidence" value="ECO:0007669"/>
    <property type="project" value="InterPro"/>
</dbReference>
<feature type="transmembrane region" description="Helical" evidence="13">
    <location>
        <begin position="43"/>
        <end position="61"/>
    </location>
</feature>
<dbReference type="AlphaFoldDB" id="A0A0Q9WLB2"/>
<evidence type="ECO:0000256" key="3">
    <source>
        <dbReference type="ARBA" id="ARBA00022606"/>
    </source>
</evidence>
<keyword evidence="2" id="KW-1003">Cell membrane</keyword>
<dbReference type="GO" id="GO:0005886">
    <property type="term" value="C:plasma membrane"/>
    <property type="evidence" value="ECO:0007669"/>
    <property type="project" value="UniProtKB-SubCell"/>
</dbReference>
<proteinExistence type="inferred from homology"/>
<evidence type="ECO:0000256" key="10">
    <source>
        <dbReference type="ARBA" id="ARBA00037764"/>
    </source>
</evidence>
<comment type="subunit">
    <text evidence="12">Interacts with Orco. Complexes exist early in the endomembrane system in olfactory sensory neurons (OSNs), coupling these complexes to the conserved ciliary trafficking pathway.</text>
</comment>
<gene>
    <name evidence="14" type="primary">Dvir\GJ27111</name>
    <name evidence="14" type="ORF">Dvir_GJ27111</name>
</gene>
<dbReference type="PANTHER" id="PTHR21137:SF37">
    <property type="entry name" value="ODORANT RECEPTOR 46A, ISOFORM B-RELATED"/>
    <property type="match status" value="1"/>
</dbReference>
<dbReference type="OrthoDB" id="7548151at2759"/>
<evidence type="ECO:0000313" key="14">
    <source>
        <dbReference type="EMBL" id="KRF84854.1"/>
    </source>
</evidence>
<organism evidence="14 15">
    <name type="scientific">Drosophila virilis</name>
    <name type="common">Fruit fly</name>
    <dbReference type="NCBI Taxonomy" id="7244"/>
    <lineage>
        <taxon>Eukaryota</taxon>
        <taxon>Metazoa</taxon>
        <taxon>Ecdysozoa</taxon>
        <taxon>Arthropoda</taxon>
        <taxon>Hexapoda</taxon>
        <taxon>Insecta</taxon>
        <taxon>Pterygota</taxon>
        <taxon>Neoptera</taxon>
        <taxon>Endopterygota</taxon>
        <taxon>Diptera</taxon>
        <taxon>Brachycera</taxon>
        <taxon>Muscomorpha</taxon>
        <taxon>Ephydroidea</taxon>
        <taxon>Drosophilidae</taxon>
        <taxon>Drosophila</taxon>
    </lineage>
</organism>
<name>A0A0Q9WLB2_DROVI</name>
<evidence type="ECO:0000256" key="1">
    <source>
        <dbReference type="ARBA" id="ARBA00004651"/>
    </source>
</evidence>
<dbReference type="InParanoid" id="A0A0Q9WLB2"/>
<evidence type="ECO:0000256" key="7">
    <source>
        <dbReference type="ARBA" id="ARBA00023136"/>
    </source>
</evidence>
<keyword evidence="6 13" id="KW-1133">Transmembrane helix</keyword>
<feature type="transmembrane region" description="Helical" evidence="13">
    <location>
        <begin position="73"/>
        <end position="91"/>
    </location>
</feature>